<keyword evidence="1" id="KW-0732">Signal</keyword>
<dbReference type="EMBL" id="FWWW01000047">
    <property type="protein sequence ID" value="SMB86958.1"/>
    <property type="molecule type" value="Genomic_DNA"/>
</dbReference>
<feature type="signal peptide" evidence="1">
    <location>
        <begin position="1"/>
        <end position="21"/>
    </location>
</feature>
<name>A0A1W1V0W0_9BACT</name>
<evidence type="ECO:0000313" key="3">
    <source>
        <dbReference type="EMBL" id="SMB86958.1"/>
    </source>
</evidence>
<gene>
    <name evidence="3" type="ORF">SAMN00120144_1456</name>
</gene>
<evidence type="ECO:0000259" key="2">
    <source>
        <dbReference type="Pfam" id="PF13568"/>
    </source>
</evidence>
<organism evidence="3 4">
    <name type="scientific">Hymenobacter roseosalivarius DSM 11622</name>
    <dbReference type="NCBI Taxonomy" id="645990"/>
    <lineage>
        <taxon>Bacteria</taxon>
        <taxon>Pseudomonadati</taxon>
        <taxon>Bacteroidota</taxon>
        <taxon>Cytophagia</taxon>
        <taxon>Cytophagales</taxon>
        <taxon>Hymenobacteraceae</taxon>
        <taxon>Hymenobacter</taxon>
    </lineage>
</organism>
<feature type="chain" id="PRO_5012393424" description="Outer membrane protein beta-barrel domain-containing protein" evidence="1">
    <location>
        <begin position="22"/>
        <end position="220"/>
    </location>
</feature>
<dbReference type="Pfam" id="PF13568">
    <property type="entry name" value="OMP_b-brl_2"/>
    <property type="match status" value="1"/>
</dbReference>
<dbReference type="InterPro" id="IPR025665">
    <property type="entry name" value="Beta-barrel_OMP_2"/>
</dbReference>
<evidence type="ECO:0000256" key="1">
    <source>
        <dbReference type="SAM" id="SignalP"/>
    </source>
</evidence>
<dbReference type="Proteomes" id="UP000192266">
    <property type="component" value="Unassembled WGS sequence"/>
</dbReference>
<sequence>MMKKILLALLVLGTTVGTASAQVEIGIKLSPSVAYLRADAPQQYSFKSEKSKLGIGGGLVVDYFFGQNYAFGTGLQLTSKGGTVSYQANIVTQDNEQKISLQYLEIPLTVKLFTNDITTDTKLYFQLGGKIGGLVAARIDGEKFYQSGGEKSSKHFIIPDAALLGGFGAEYQVGQSTKVFAGLSYHHGLANVDRYFEKTLNFNDVSLKNGEVALDLGIKF</sequence>
<dbReference type="SUPFAM" id="SSF56925">
    <property type="entry name" value="OMPA-like"/>
    <property type="match status" value="1"/>
</dbReference>
<dbReference type="Gene3D" id="2.40.160.20">
    <property type="match status" value="1"/>
</dbReference>
<feature type="domain" description="Outer membrane protein beta-barrel" evidence="2">
    <location>
        <begin position="22"/>
        <end position="193"/>
    </location>
</feature>
<reference evidence="3 4" key="1">
    <citation type="submission" date="2017-04" db="EMBL/GenBank/DDBJ databases">
        <authorList>
            <person name="Afonso C.L."/>
            <person name="Miller P.J."/>
            <person name="Scott M.A."/>
            <person name="Spackman E."/>
            <person name="Goraichik I."/>
            <person name="Dimitrov K.M."/>
            <person name="Suarez D.L."/>
            <person name="Swayne D.E."/>
        </authorList>
    </citation>
    <scope>NUCLEOTIDE SEQUENCE [LARGE SCALE GENOMIC DNA]</scope>
    <source>
        <strain evidence="3 4">DSM 11622</strain>
    </source>
</reference>
<proteinExistence type="predicted"/>
<protein>
    <recommendedName>
        <fullName evidence="2">Outer membrane protein beta-barrel domain-containing protein</fullName>
    </recommendedName>
</protein>
<dbReference type="STRING" id="645990.SAMN00120144_1456"/>
<dbReference type="AlphaFoldDB" id="A0A1W1V0W0"/>
<keyword evidence="4" id="KW-1185">Reference proteome</keyword>
<accession>A0A1W1V0W0</accession>
<dbReference type="InterPro" id="IPR011250">
    <property type="entry name" value="OMP/PagP_B-barrel"/>
</dbReference>
<evidence type="ECO:0000313" key="4">
    <source>
        <dbReference type="Proteomes" id="UP000192266"/>
    </source>
</evidence>